<feature type="region of interest" description="Disordered" evidence="4">
    <location>
        <begin position="1262"/>
        <end position="1290"/>
    </location>
</feature>
<feature type="domain" description="Ras-associating" evidence="6">
    <location>
        <begin position="2128"/>
        <end position="2216"/>
    </location>
</feature>
<dbReference type="InterPro" id="IPR036860">
    <property type="entry name" value="SH2_dom_sf"/>
</dbReference>
<evidence type="ECO:0000259" key="6">
    <source>
        <dbReference type="PROSITE" id="PS50200"/>
    </source>
</evidence>
<feature type="compositionally biased region" description="Low complexity" evidence="4">
    <location>
        <begin position="500"/>
        <end position="509"/>
    </location>
</feature>
<dbReference type="Pfam" id="PF00017">
    <property type="entry name" value="SH2"/>
    <property type="match status" value="1"/>
</dbReference>
<evidence type="ECO:0000256" key="1">
    <source>
        <dbReference type="ARBA" id="ARBA00006919"/>
    </source>
</evidence>
<evidence type="ECO:0000256" key="4">
    <source>
        <dbReference type="SAM" id="MobiDB-lite"/>
    </source>
</evidence>
<feature type="region of interest" description="Disordered" evidence="4">
    <location>
        <begin position="1069"/>
        <end position="1138"/>
    </location>
</feature>
<feature type="compositionally biased region" description="Acidic residues" evidence="4">
    <location>
        <begin position="245"/>
        <end position="268"/>
    </location>
</feature>
<feature type="compositionally biased region" description="Low complexity" evidence="4">
    <location>
        <begin position="154"/>
        <end position="183"/>
    </location>
</feature>
<keyword evidence="9" id="KW-1185">Reference proteome</keyword>
<dbReference type="GO" id="GO:0030139">
    <property type="term" value="C:endocytic vesicle"/>
    <property type="evidence" value="ECO:0007669"/>
    <property type="project" value="TreeGrafter"/>
</dbReference>
<feature type="compositionally biased region" description="Low complexity" evidence="4">
    <location>
        <begin position="1312"/>
        <end position="1333"/>
    </location>
</feature>
<dbReference type="PROSITE" id="PS51205">
    <property type="entry name" value="VPS9"/>
    <property type="match status" value="1"/>
</dbReference>
<dbReference type="GO" id="GO:0007165">
    <property type="term" value="P:signal transduction"/>
    <property type="evidence" value="ECO:0007669"/>
    <property type="project" value="InterPro"/>
</dbReference>
<comment type="caution">
    <text evidence="8">The sequence shown here is derived from an EMBL/GenBank/DDBJ whole genome shotgun (WGS) entry which is preliminary data.</text>
</comment>
<feature type="region of interest" description="Disordered" evidence="4">
    <location>
        <begin position="500"/>
        <end position="532"/>
    </location>
</feature>
<dbReference type="OrthoDB" id="21085at2759"/>
<dbReference type="SUPFAM" id="SSF109993">
    <property type="entry name" value="VPS9 domain"/>
    <property type="match status" value="1"/>
</dbReference>
<feature type="compositionally biased region" description="Polar residues" evidence="4">
    <location>
        <begin position="1120"/>
        <end position="1136"/>
    </location>
</feature>
<evidence type="ECO:0000259" key="5">
    <source>
        <dbReference type="PROSITE" id="PS50001"/>
    </source>
</evidence>
<feature type="compositionally biased region" description="Polar residues" evidence="4">
    <location>
        <begin position="233"/>
        <end position="244"/>
    </location>
</feature>
<comment type="similarity">
    <text evidence="1">Belongs to the RIN (Ras interaction/interference) family.</text>
</comment>
<dbReference type="PANTHER" id="PTHR23101">
    <property type="entry name" value="RAB GDP/GTP EXCHANGE FACTOR"/>
    <property type="match status" value="1"/>
</dbReference>
<proteinExistence type="inferred from homology"/>
<dbReference type="GO" id="GO:0005096">
    <property type="term" value="F:GTPase activator activity"/>
    <property type="evidence" value="ECO:0007669"/>
    <property type="project" value="UniProtKB-KW"/>
</dbReference>
<feature type="compositionally biased region" description="Polar residues" evidence="4">
    <location>
        <begin position="143"/>
        <end position="153"/>
    </location>
</feature>
<feature type="region of interest" description="Disordered" evidence="4">
    <location>
        <begin position="911"/>
        <end position="980"/>
    </location>
</feature>
<feature type="region of interest" description="Disordered" evidence="4">
    <location>
        <begin position="1207"/>
        <end position="1228"/>
    </location>
</feature>
<dbReference type="SMART" id="SM00167">
    <property type="entry name" value="VPS9"/>
    <property type="match status" value="1"/>
</dbReference>
<feature type="region of interest" description="Disordered" evidence="4">
    <location>
        <begin position="141"/>
        <end position="188"/>
    </location>
</feature>
<feature type="region of interest" description="Disordered" evidence="4">
    <location>
        <begin position="1164"/>
        <end position="1185"/>
    </location>
</feature>
<feature type="compositionally biased region" description="Low complexity" evidence="4">
    <location>
        <begin position="1210"/>
        <end position="1220"/>
    </location>
</feature>
<dbReference type="GO" id="GO:0016192">
    <property type="term" value="P:vesicle-mediated transport"/>
    <property type="evidence" value="ECO:0007669"/>
    <property type="project" value="InterPro"/>
</dbReference>
<feature type="domain" description="SH2" evidence="5">
    <location>
        <begin position="548"/>
        <end position="641"/>
    </location>
</feature>
<dbReference type="Pfam" id="PF02204">
    <property type="entry name" value="VPS9"/>
    <property type="match status" value="1"/>
</dbReference>
<dbReference type="Pfam" id="PF23268">
    <property type="entry name" value="RIN1"/>
    <property type="match status" value="1"/>
</dbReference>
<accession>A0A0L0BSC2</accession>
<feature type="compositionally biased region" description="Basic and acidic residues" evidence="4">
    <location>
        <begin position="1262"/>
        <end position="1287"/>
    </location>
</feature>
<dbReference type="Gene3D" id="1.20.1050.80">
    <property type="entry name" value="VPS9 domain"/>
    <property type="match status" value="1"/>
</dbReference>
<feature type="domain" description="VPS9" evidence="7">
    <location>
        <begin position="1970"/>
        <end position="2112"/>
    </location>
</feature>
<name>A0A0L0BSC2_LUCCU</name>
<dbReference type="SMART" id="SM00252">
    <property type="entry name" value="SH2"/>
    <property type="match status" value="1"/>
</dbReference>
<dbReference type="InterPro" id="IPR000980">
    <property type="entry name" value="SH2"/>
</dbReference>
<feature type="region of interest" description="Disordered" evidence="4">
    <location>
        <begin position="821"/>
        <end position="864"/>
    </location>
</feature>
<reference evidence="8 9" key="1">
    <citation type="journal article" date="2015" name="Nat. Commun.">
        <title>Lucilia cuprina genome unlocks parasitic fly biology to underpin future interventions.</title>
        <authorList>
            <person name="Anstead C.A."/>
            <person name="Korhonen P.K."/>
            <person name="Young N.D."/>
            <person name="Hall R.S."/>
            <person name="Jex A.R."/>
            <person name="Murali S.C."/>
            <person name="Hughes D.S."/>
            <person name="Lee S.F."/>
            <person name="Perry T."/>
            <person name="Stroehlein A.J."/>
            <person name="Ansell B.R."/>
            <person name="Breugelmans B."/>
            <person name="Hofmann A."/>
            <person name="Qu J."/>
            <person name="Dugan S."/>
            <person name="Lee S.L."/>
            <person name="Chao H."/>
            <person name="Dinh H."/>
            <person name="Han Y."/>
            <person name="Doddapaneni H.V."/>
            <person name="Worley K.C."/>
            <person name="Muzny D.M."/>
            <person name="Ioannidis P."/>
            <person name="Waterhouse R.M."/>
            <person name="Zdobnov E.M."/>
            <person name="James P.J."/>
            <person name="Bagnall N.H."/>
            <person name="Kotze A.C."/>
            <person name="Gibbs R.A."/>
            <person name="Richards S."/>
            <person name="Batterham P."/>
            <person name="Gasser R.B."/>
        </authorList>
    </citation>
    <scope>NUCLEOTIDE SEQUENCE [LARGE SCALE GENOMIC DNA]</scope>
    <source>
        <strain evidence="8 9">LS</strain>
        <tissue evidence="8">Full body</tissue>
    </source>
</reference>
<dbReference type="InterPro" id="IPR000159">
    <property type="entry name" value="RA_dom"/>
</dbReference>
<evidence type="ECO:0000256" key="2">
    <source>
        <dbReference type="ARBA" id="ARBA00022468"/>
    </source>
</evidence>
<dbReference type="InterPro" id="IPR003123">
    <property type="entry name" value="VPS9"/>
</dbReference>
<dbReference type="Pfam" id="PF00788">
    <property type="entry name" value="RA"/>
    <property type="match status" value="1"/>
</dbReference>
<evidence type="ECO:0000256" key="3">
    <source>
        <dbReference type="PROSITE-ProRule" id="PRU00191"/>
    </source>
</evidence>
<dbReference type="SUPFAM" id="SSF55550">
    <property type="entry name" value="SH2 domain"/>
    <property type="match status" value="1"/>
</dbReference>
<gene>
    <name evidence="8" type="ORF">FF38_08800</name>
</gene>
<feature type="compositionally biased region" description="Polar residues" evidence="4">
    <location>
        <begin position="924"/>
        <end position="962"/>
    </location>
</feature>
<feature type="region of interest" description="Disordered" evidence="4">
    <location>
        <begin position="1308"/>
        <end position="1351"/>
    </location>
</feature>
<feature type="compositionally biased region" description="Polar residues" evidence="4">
    <location>
        <begin position="1337"/>
        <end position="1351"/>
    </location>
</feature>
<feature type="region of interest" description="Disordered" evidence="4">
    <location>
        <begin position="233"/>
        <end position="270"/>
    </location>
</feature>
<dbReference type="Gene3D" id="3.30.505.10">
    <property type="entry name" value="SH2 domain"/>
    <property type="match status" value="1"/>
</dbReference>
<feature type="region of interest" description="Disordered" evidence="4">
    <location>
        <begin position="730"/>
        <end position="751"/>
    </location>
</feature>
<protein>
    <submittedName>
        <fullName evidence="8">Protein sprint</fullName>
    </submittedName>
</protein>
<dbReference type="STRING" id="7375.A0A0L0BSC2"/>
<evidence type="ECO:0000259" key="7">
    <source>
        <dbReference type="PROSITE" id="PS51205"/>
    </source>
</evidence>
<dbReference type="GO" id="GO:0005085">
    <property type="term" value="F:guanyl-nucleotide exchange factor activity"/>
    <property type="evidence" value="ECO:0007669"/>
    <property type="project" value="InterPro"/>
</dbReference>
<sequence>MSNDILNDTLNSRITSATTTNNNSKNNNSSNDCLNDNSKVEVIVMSKSDKTLTKNIDAKDESLRKRTSLIIVPQKDSPDDDYTVNITHNMSSSTIDNENCNELITDEEKTLEKSCSKSLESSICSNHSCTDEEDLNEHKNLNVKKSNNRNSMASVDSCVSRSNSSATTNSSNTSSKSSSSGDDVILDDDYQDLENGNIIDDLESERKNCVSNASSCIDDYSLRQKYENYVNAKTQDAVNGGNSTDADEGNIDDGEEEEDDDDDEEDDDEHAKVVVREHNESLDDVDAQPRSLPPCDALLSPQEAPMGRRYAEVAQFKGNKRSSDSSTITATSATTIATHHHSATGALLQHQQNQFQTNTSTTSSSTTTTTNNNSNNNNNNSSSLNNHQRLPFCGLDSIKGNDNNGGDGIAGGSGCLMMGGKTNLSFDLNGSHMGMHTIIHGGGSSGGIGGGISLPIDNASDQFHSLDANDSSCCGDGQFEDDMQALLPKCSRLSRDELSQSRTSLVSSSDGGILAEGETSSETSRGSDDSPPCDLSLVERLLLTHPVWFLPGIQRSGAVHFLQGKEEGNFIVRGSSQPNTMAVSVRLPPDSGPYIEHYLIQSNEGILCLESSRFKFDSIPSLIAHYAQCCDELPVQLVLPRALREAKNRQQLSSLALLGQEFWRYPMSSPKQNEQEANFLDAKSPNSMTETSGLGTTIFSNSGNSNSGGHIQSHSNKLFSPITNVNGLFSPGTPSDTNSSMSSFTTSGGQHMQLMSPESVDSVILTMSPVEMNNQRNGVLGLGGNATDIINTSTNNLSTFKSNLTTQQNNFKNSTKNIIEQEIRTQRPKPPNTLNLDLRKPPAPPLRWSKPLSPNSPVPPDVSSANNFTVTTTVTFSVDNPSTPQFVEVTTPAANNALTSVMNSNTTFQTFSKRLSPEGECKDTLSSQGSSTGSRHWQSHSSKDSTNSQRKILSPCTPTGNVSGKSRKSKLRKESKHYQESDILESPEIYCRSTLHDKISDYEDLWSHDPSDRTGLLTSFKPPDGQQGKRPDLLAETPTITSSSNNNMNVVTTPAVLTCPLLTTTASDSLNTNETTSDTQQLLKFSEESKPRSRAGLILPGLMSQSLSEDPVFKGETTEGDTTPTAQTPVSRSKQGSPFYAEPADALKQAGITTASILRRSQRGPLLPANHRHSEPPKGGFVRTPMCPLLQPAEIEKIAGSLDELKKKQQQSQVAQPQQQPTKRARGRFEQWQLDSSWEFMGKAEENEADYYGDYDSADQWKEGGNTKDNHNKENSLNREANKENKQKPLTIHQIIAKRLPDLNLPELVRCSTPPQQPQQQQQQQALQQSSHKQSSHEYNGSQKSFDGPNNTCRLSSYDNVERNYALSQCFFNGLDSAQSDDGTVFSEPWDSSQWDSFIPQDDTTINSDTIHLSKCRPALSEDDTIIEELSTKDLNNQDTLKPKKSSGKHATILRNPSIRDREILCAVTETADHHSSVDSSTLEVKECKELVDGNCIHSFVNNLSKSQSLPLPSTNDSNLDIKKIVRIASCHNIEIVDPEIFFQDPDHVRNYKEEAVFLKIMSEWEIVENPATMMDNFFSADFEEEFVNMRTQQQQQHQQLAEVNALTEAAFTQTVLHESCDDNNMKKSSKKNRKRSYNKRSLSELFFADKIEVGLLPPMKSSSSPDTLTTTPPSSNQCSPKLHKKRRCIREDLLQESFMNTPPTCSIGIIKDCAIDRSQLKTEALACSIMGAIGKCPAKDKTPGSSIKDLIQETGDFCHPINSCDHYDIKQFFRLDDNGNILLNMSHIEEIKGFGFASAENKRLYRRYLGEGYSAEEDAFCMRKCCMEILKRMLTLMWNNIKCHPRNKINLCNGGPGDTVRSYTLQLAADQCTTFARNIENFISCTKDSREAAPQVVMRNMRQFMNGMKNYLVKHGEGKFHQEVETARSRLKSDEFLNLDAILETVMHQLVVLPLREHLYGMFVDYYTRSEDIQLLAQNVKYACGRSAADFGIRPTVTPPSATSLQIISNLLLRLQEAELPLEKLELFLCVISTIFDATGCPRGQQLGADDFLPILVYVVAKCGFVGAEIEAEFMWGLLQPTLLNGEPGYYLTALCSAVHVLKSFMASENESGSGSLDWRSSSLPACSSVLRVIIPDECNGSLQTRTLPVRPHTSTREVCRIIAHKARITNPQDYALFKLVDGEETLLNESECPQDIRLAAKGKHCMLAYKRIDAKIAWPTATQPNFN</sequence>
<feature type="compositionally biased region" description="Low complexity" evidence="4">
    <location>
        <begin position="1662"/>
        <end position="1676"/>
    </location>
</feature>
<feature type="compositionally biased region" description="Polar residues" evidence="4">
    <location>
        <begin position="1069"/>
        <end position="1083"/>
    </location>
</feature>
<organism evidence="8 9">
    <name type="scientific">Lucilia cuprina</name>
    <name type="common">Green bottle fly</name>
    <name type="synonym">Australian sheep blowfly</name>
    <dbReference type="NCBI Taxonomy" id="7375"/>
    <lineage>
        <taxon>Eukaryota</taxon>
        <taxon>Metazoa</taxon>
        <taxon>Ecdysozoa</taxon>
        <taxon>Arthropoda</taxon>
        <taxon>Hexapoda</taxon>
        <taxon>Insecta</taxon>
        <taxon>Pterygota</taxon>
        <taxon>Neoptera</taxon>
        <taxon>Endopterygota</taxon>
        <taxon>Diptera</taxon>
        <taxon>Brachycera</taxon>
        <taxon>Muscomorpha</taxon>
        <taxon>Oestroidea</taxon>
        <taxon>Calliphoridae</taxon>
        <taxon>Luciliinae</taxon>
        <taxon>Lucilia</taxon>
    </lineage>
</organism>
<dbReference type="GO" id="GO:0005829">
    <property type="term" value="C:cytosol"/>
    <property type="evidence" value="ECO:0007669"/>
    <property type="project" value="TreeGrafter"/>
</dbReference>
<feature type="compositionally biased region" description="Basic residues" evidence="4">
    <location>
        <begin position="965"/>
        <end position="975"/>
    </location>
</feature>
<dbReference type="PROSITE" id="PS50001">
    <property type="entry name" value="SH2"/>
    <property type="match status" value="1"/>
</dbReference>
<dbReference type="Proteomes" id="UP000037069">
    <property type="component" value="Unassembled WGS sequence"/>
</dbReference>
<dbReference type="GO" id="GO:0031267">
    <property type="term" value="F:small GTPase binding"/>
    <property type="evidence" value="ECO:0007669"/>
    <property type="project" value="TreeGrafter"/>
</dbReference>
<keyword evidence="3" id="KW-0727">SH2 domain</keyword>
<keyword evidence="2" id="KW-0343">GTPase activation</keyword>
<feature type="region of interest" description="Disordered" evidence="4">
    <location>
        <begin position="352"/>
        <end position="387"/>
    </location>
</feature>
<dbReference type="InterPro" id="IPR037191">
    <property type="entry name" value="VPS9_dom_sf"/>
</dbReference>
<feature type="compositionally biased region" description="Low complexity" evidence="4">
    <location>
        <begin position="357"/>
        <end position="386"/>
    </location>
</feature>
<evidence type="ECO:0000313" key="8">
    <source>
        <dbReference type="EMBL" id="KNC22873.1"/>
    </source>
</evidence>
<dbReference type="PANTHER" id="PTHR23101:SF104">
    <property type="entry name" value="PROTEIN SPRINT"/>
    <property type="match status" value="1"/>
</dbReference>
<dbReference type="InterPro" id="IPR045046">
    <property type="entry name" value="Vps9-like"/>
</dbReference>
<dbReference type="EMBL" id="JRES01001442">
    <property type="protein sequence ID" value="KNC22873.1"/>
    <property type="molecule type" value="Genomic_DNA"/>
</dbReference>
<dbReference type="SMART" id="SM00314">
    <property type="entry name" value="RA"/>
    <property type="match status" value="1"/>
</dbReference>
<feature type="compositionally biased region" description="Polar residues" evidence="4">
    <location>
        <begin position="730"/>
        <end position="750"/>
    </location>
</feature>
<feature type="region of interest" description="Disordered" evidence="4">
    <location>
        <begin position="1658"/>
        <end position="1684"/>
    </location>
</feature>
<evidence type="ECO:0000313" key="9">
    <source>
        <dbReference type="Proteomes" id="UP000037069"/>
    </source>
</evidence>
<dbReference type="OMA" id="MIVRNDK"/>
<dbReference type="PROSITE" id="PS50200">
    <property type="entry name" value="RA"/>
    <property type="match status" value="1"/>
</dbReference>
<dbReference type="CDD" id="cd01776">
    <property type="entry name" value="RA_Rin"/>
    <property type="match status" value="1"/>
</dbReference>